<evidence type="ECO:0000259" key="5">
    <source>
        <dbReference type="PROSITE" id="PS50931"/>
    </source>
</evidence>
<dbReference type="Pfam" id="PF00126">
    <property type="entry name" value="HTH_1"/>
    <property type="match status" value="1"/>
</dbReference>
<evidence type="ECO:0000256" key="3">
    <source>
        <dbReference type="ARBA" id="ARBA00023125"/>
    </source>
</evidence>
<organism evidence="6 7">
    <name type="scientific">Vogesella aquatica</name>
    <dbReference type="NCBI Taxonomy" id="2984206"/>
    <lineage>
        <taxon>Bacteria</taxon>
        <taxon>Pseudomonadati</taxon>
        <taxon>Pseudomonadota</taxon>
        <taxon>Betaproteobacteria</taxon>
        <taxon>Neisseriales</taxon>
        <taxon>Chromobacteriaceae</taxon>
        <taxon>Vogesella</taxon>
    </lineage>
</organism>
<dbReference type="PANTHER" id="PTHR30537:SF21">
    <property type="entry name" value="HTH-TYPE TRANSCRIPTIONAL REGULATOR SINR-RELATED"/>
    <property type="match status" value="1"/>
</dbReference>
<dbReference type="InterPro" id="IPR036388">
    <property type="entry name" value="WH-like_DNA-bd_sf"/>
</dbReference>
<evidence type="ECO:0000256" key="1">
    <source>
        <dbReference type="ARBA" id="ARBA00009437"/>
    </source>
</evidence>
<dbReference type="CDD" id="cd08422">
    <property type="entry name" value="PBP2_CrgA_like"/>
    <property type="match status" value="1"/>
</dbReference>
<dbReference type="Pfam" id="PF03466">
    <property type="entry name" value="LysR_substrate"/>
    <property type="match status" value="1"/>
</dbReference>
<feature type="domain" description="HTH lysR-type" evidence="5">
    <location>
        <begin position="1"/>
        <end position="59"/>
    </location>
</feature>
<keyword evidence="2" id="KW-0805">Transcription regulation</keyword>
<sequence length="314" mass="34334">MKALQDLEIFVLTSETGSLSAAARRLDLTPAATSAALKRLEAELGAALFVRSTRSLRLTPQGELFLAHCRQALATLGAGRDAIAGGGNLQGTLQLSLPSDLGRHQLLGWLDDFQQRHPGVTLRVQLSDRMADVYRQPVDLAIRYGVPGDSSLIAVPLAADNRRILCAAPAYLQRAGVPQQPDDLRQHNCLCFQLGEQVHQRWQFFRYGVAHSVQVGGNRVSDDGDAVRHWALAGYGIAYKSALDVLPDLHAGRLVALCQPWLGEPAPLHMMCADRRLLNPVVQALRHYLGERLQAFITHYRGGQVATPSTEVHP</sequence>
<proteinExistence type="inferred from homology"/>
<dbReference type="SUPFAM" id="SSF46785">
    <property type="entry name" value="Winged helix' DNA-binding domain"/>
    <property type="match status" value="1"/>
</dbReference>
<evidence type="ECO:0000256" key="4">
    <source>
        <dbReference type="ARBA" id="ARBA00023163"/>
    </source>
</evidence>
<dbReference type="InterPro" id="IPR000847">
    <property type="entry name" value="LysR_HTH_N"/>
</dbReference>
<dbReference type="PRINTS" id="PR00039">
    <property type="entry name" value="HTHLYSR"/>
</dbReference>
<dbReference type="PROSITE" id="PS50931">
    <property type="entry name" value="HTH_LYSR"/>
    <property type="match status" value="1"/>
</dbReference>
<dbReference type="RefSeq" id="WP_272752295.1">
    <property type="nucleotide sequence ID" value="NZ_JAQQLF010000014.1"/>
</dbReference>
<accession>A0ABT5IZI5</accession>
<reference evidence="6 7" key="1">
    <citation type="submission" date="2023-01" db="EMBL/GenBank/DDBJ databases">
        <title>Novel species of the genus Vogesella isolated from rivers.</title>
        <authorList>
            <person name="Lu H."/>
        </authorList>
    </citation>
    <scope>NUCLEOTIDE SEQUENCE [LARGE SCALE GENOMIC DNA]</scope>
    <source>
        <strain evidence="6 7">DC21W</strain>
    </source>
</reference>
<dbReference type="InterPro" id="IPR058163">
    <property type="entry name" value="LysR-type_TF_proteobact-type"/>
</dbReference>
<name>A0ABT5IZI5_9NEIS</name>
<protein>
    <submittedName>
        <fullName evidence="6">LysR family transcriptional regulator</fullName>
    </submittedName>
</protein>
<dbReference type="SUPFAM" id="SSF53850">
    <property type="entry name" value="Periplasmic binding protein-like II"/>
    <property type="match status" value="1"/>
</dbReference>
<dbReference type="InterPro" id="IPR036390">
    <property type="entry name" value="WH_DNA-bd_sf"/>
</dbReference>
<keyword evidence="4" id="KW-0804">Transcription</keyword>
<comment type="similarity">
    <text evidence="1">Belongs to the LysR transcriptional regulatory family.</text>
</comment>
<dbReference type="Proteomes" id="UP001219956">
    <property type="component" value="Unassembled WGS sequence"/>
</dbReference>
<dbReference type="EMBL" id="JAQQLF010000014">
    <property type="protein sequence ID" value="MDC7717990.1"/>
    <property type="molecule type" value="Genomic_DNA"/>
</dbReference>
<dbReference type="InterPro" id="IPR005119">
    <property type="entry name" value="LysR_subst-bd"/>
</dbReference>
<gene>
    <name evidence="6" type="ORF">PQU95_12295</name>
</gene>
<keyword evidence="7" id="KW-1185">Reference proteome</keyword>
<dbReference type="PANTHER" id="PTHR30537">
    <property type="entry name" value="HTH-TYPE TRANSCRIPTIONAL REGULATOR"/>
    <property type="match status" value="1"/>
</dbReference>
<comment type="caution">
    <text evidence="6">The sequence shown here is derived from an EMBL/GenBank/DDBJ whole genome shotgun (WGS) entry which is preliminary data.</text>
</comment>
<evidence type="ECO:0000313" key="6">
    <source>
        <dbReference type="EMBL" id="MDC7717990.1"/>
    </source>
</evidence>
<dbReference type="Gene3D" id="3.40.190.290">
    <property type="match status" value="1"/>
</dbReference>
<keyword evidence="3" id="KW-0238">DNA-binding</keyword>
<evidence type="ECO:0000256" key="2">
    <source>
        <dbReference type="ARBA" id="ARBA00023015"/>
    </source>
</evidence>
<dbReference type="Gene3D" id="1.10.10.10">
    <property type="entry name" value="Winged helix-like DNA-binding domain superfamily/Winged helix DNA-binding domain"/>
    <property type="match status" value="1"/>
</dbReference>
<evidence type="ECO:0000313" key="7">
    <source>
        <dbReference type="Proteomes" id="UP001219956"/>
    </source>
</evidence>